<dbReference type="Proteomes" id="UP000095594">
    <property type="component" value="Unassembled WGS sequence"/>
</dbReference>
<reference evidence="2 3" key="1">
    <citation type="submission" date="2015-09" db="EMBL/GenBank/DDBJ databases">
        <authorList>
            <consortium name="Pathogen Informatics"/>
        </authorList>
    </citation>
    <scope>NUCLEOTIDE SEQUENCE [LARGE SCALE GENOMIC DNA]</scope>
    <source>
        <strain evidence="2 3">2789STDY5834856</strain>
    </source>
</reference>
<dbReference type="GO" id="GO:0000010">
    <property type="term" value="F:heptaprenyl diphosphate synthase activity"/>
    <property type="evidence" value="ECO:0007669"/>
    <property type="project" value="UniProtKB-EC"/>
</dbReference>
<dbReference type="Gene3D" id="1.10.1760.20">
    <property type="match status" value="1"/>
</dbReference>
<sequence length="164" mass="17752">MSKTKRLIYLALLTSMAIALQVFESMIAVPLPYGAKLGLANIIALVTMELFDVKELILVNSMRVLLGSLLRGTFLTSTFWISSGGVLLSSLAIIFMKKFTKQSMIGISIISAVFHNIGQIIVITFLYNNVALAAILPILFITAIPTGILVGIAAKETSSRVKFT</sequence>
<dbReference type="PIRSF" id="PIRSF027391">
    <property type="entry name" value="Hpre_diP_synt_I"/>
    <property type="match status" value="1"/>
</dbReference>
<dbReference type="EMBL" id="CYZX01000003">
    <property type="protein sequence ID" value="CUN81652.1"/>
    <property type="molecule type" value="Genomic_DNA"/>
</dbReference>
<gene>
    <name evidence="2" type="ORF">ERS852471_00527</name>
</gene>
<keyword evidence="1" id="KW-1133">Transmembrane helix</keyword>
<proteinExistence type="predicted"/>
<dbReference type="OrthoDB" id="9799095at2"/>
<dbReference type="RefSeq" id="WP_055263641.1">
    <property type="nucleotide sequence ID" value="NZ_CABIXQ010000003.1"/>
</dbReference>
<feature type="transmembrane region" description="Helical" evidence="1">
    <location>
        <begin position="133"/>
        <end position="154"/>
    </location>
</feature>
<dbReference type="Pfam" id="PF07456">
    <property type="entry name" value="Hpre_diP_synt_I"/>
    <property type="match status" value="1"/>
</dbReference>
<feature type="transmembrane region" description="Helical" evidence="1">
    <location>
        <begin position="107"/>
        <end position="127"/>
    </location>
</feature>
<evidence type="ECO:0000313" key="3">
    <source>
        <dbReference type="Proteomes" id="UP000095594"/>
    </source>
</evidence>
<evidence type="ECO:0000256" key="1">
    <source>
        <dbReference type="SAM" id="Phobius"/>
    </source>
</evidence>
<accession>A0A173ZYZ0</accession>
<protein>
    <submittedName>
        <fullName evidence="2">Heptaprenyl diphosphate synthase component I</fullName>
        <ecNumber evidence="2">2.5.1.30</ecNumber>
    </submittedName>
</protein>
<dbReference type="InterPro" id="IPR014535">
    <property type="entry name" value="Hpre_diP_synt_I"/>
</dbReference>
<dbReference type="AlphaFoldDB" id="A0A173ZYZ0"/>
<organism evidence="2 3">
    <name type="scientific">Clostridium disporicum</name>
    <dbReference type="NCBI Taxonomy" id="84024"/>
    <lineage>
        <taxon>Bacteria</taxon>
        <taxon>Bacillati</taxon>
        <taxon>Bacillota</taxon>
        <taxon>Clostridia</taxon>
        <taxon>Eubacteriales</taxon>
        <taxon>Clostridiaceae</taxon>
        <taxon>Clostridium</taxon>
    </lineage>
</organism>
<evidence type="ECO:0000313" key="2">
    <source>
        <dbReference type="EMBL" id="CUN81652.1"/>
    </source>
</evidence>
<keyword evidence="1" id="KW-0472">Membrane</keyword>
<dbReference type="InterPro" id="IPR010898">
    <property type="entry name" value="Hpre_diP_synth_I"/>
</dbReference>
<dbReference type="EC" id="2.5.1.30" evidence="2"/>
<keyword evidence="2" id="KW-0808">Transferase</keyword>
<feature type="transmembrane region" description="Helical" evidence="1">
    <location>
        <begin position="74"/>
        <end position="95"/>
    </location>
</feature>
<name>A0A173ZYZ0_9CLOT</name>
<keyword evidence="1" id="KW-0812">Transmembrane</keyword>